<protein>
    <submittedName>
        <fullName evidence="2">Alpha beta-hydrolase</fullName>
    </submittedName>
</protein>
<organism evidence="2 3">
    <name type="scientific">Cristinia sonorae</name>
    <dbReference type="NCBI Taxonomy" id="1940300"/>
    <lineage>
        <taxon>Eukaryota</taxon>
        <taxon>Fungi</taxon>
        <taxon>Dikarya</taxon>
        <taxon>Basidiomycota</taxon>
        <taxon>Agaricomycotina</taxon>
        <taxon>Agaricomycetes</taxon>
        <taxon>Agaricomycetidae</taxon>
        <taxon>Agaricales</taxon>
        <taxon>Pleurotineae</taxon>
        <taxon>Stephanosporaceae</taxon>
        <taxon>Cristinia</taxon>
    </lineage>
</organism>
<dbReference type="Proteomes" id="UP000813824">
    <property type="component" value="Unassembled WGS sequence"/>
</dbReference>
<reference evidence="2" key="1">
    <citation type="journal article" date="2021" name="New Phytol.">
        <title>Evolutionary innovations through gain and loss of genes in the ectomycorrhizal Boletales.</title>
        <authorList>
            <person name="Wu G."/>
            <person name="Miyauchi S."/>
            <person name="Morin E."/>
            <person name="Kuo A."/>
            <person name="Drula E."/>
            <person name="Varga T."/>
            <person name="Kohler A."/>
            <person name="Feng B."/>
            <person name="Cao Y."/>
            <person name="Lipzen A."/>
            <person name="Daum C."/>
            <person name="Hundley H."/>
            <person name="Pangilinan J."/>
            <person name="Johnson J."/>
            <person name="Barry K."/>
            <person name="LaButti K."/>
            <person name="Ng V."/>
            <person name="Ahrendt S."/>
            <person name="Min B."/>
            <person name="Choi I.G."/>
            <person name="Park H."/>
            <person name="Plett J.M."/>
            <person name="Magnuson J."/>
            <person name="Spatafora J.W."/>
            <person name="Nagy L.G."/>
            <person name="Henrissat B."/>
            <person name="Grigoriev I.V."/>
            <person name="Yang Z.L."/>
            <person name="Xu J."/>
            <person name="Martin F.M."/>
        </authorList>
    </citation>
    <scope>NUCLEOTIDE SEQUENCE</scope>
    <source>
        <strain evidence="2">KKN 215</strain>
    </source>
</reference>
<dbReference type="EMBL" id="JAEVFJ010000012">
    <property type="protein sequence ID" value="KAH8101563.1"/>
    <property type="molecule type" value="Genomic_DNA"/>
</dbReference>
<gene>
    <name evidence="2" type="ORF">BXZ70DRAFT_1007391</name>
</gene>
<dbReference type="InterPro" id="IPR050585">
    <property type="entry name" value="Xaa-Pro_dipeptidyl-ppase/CocE"/>
</dbReference>
<evidence type="ECO:0000313" key="3">
    <source>
        <dbReference type="Proteomes" id="UP000813824"/>
    </source>
</evidence>
<comment type="caution">
    <text evidence="2">The sequence shown here is derived from an EMBL/GenBank/DDBJ whole genome shotgun (WGS) entry which is preliminary data.</text>
</comment>
<dbReference type="AlphaFoldDB" id="A0A8K0XQQ6"/>
<dbReference type="GO" id="GO:0006508">
    <property type="term" value="P:proteolysis"/>
    <property type="evidence" value="ECO:0007669"/>
    <property type="project" value="InterPro"/>
</dbReference>
<dbReference type="Pfam" id="PF00326">
    <property type="entry name" value="Peptidase_S9"/>
    <property type="match status" value="1"/>
</dbReference>
<dbReference type="OrthoDB" id="43744at2759"/>
<dbReference type="PANTHER" id="PTHR43056">
    <property type="entry name" value="PEPTIDASE S9 PROLYL OLIGOPEPTIDASE"/>
    <property type="match status" value="1"/>
</dbReference>
<dbReference type="InterPro" id="IPR029058">
    <property type="entry name" value="AB_hydrolase_fold"/>
</dbReference>
<keyword evidence="3" id="KW-1185">Reference proteome</keyword>
<dbReference type="PANTHER" id="PTHR43056:SF5">
    <property type="entry name" value="PEPTIDASE S9 PROLYL OLIGOPEPTIDASE CATALYTIC DOMAIN-CONTAINING PROTEIN"/>
    <property type="match status" value="1"/>
</dbReference>
<dbReference type="InterPro" id="IPR001375">
    <property type="entry name" value="Peptidase_S9_cat"/>
</dbReference>
<dbReference type="SUPFAM" id="SSF82171">
    <property type="entry name" value="DPP6 N-terminal domain-like"/>
    <property type="match status" value="1"/>
</dbReference>
<dbReference type="GO" id="GO:0008236">
    <property type="term" value="F:serine-type peptidase activity"/>
    <property type="evidence" value="ECO:0007669"/>
    <property type="project" value="InterPro"/>
</dbReference>
<feature type="domain" description="Peptidase S9 prolyl oligopeptidase catalytic" evidence="1">
    <location>
        <begin position="457"/>
        <end position="666"/>
    </location>
</feature>
<evidence type="ECO:0000313" key="2">
    <source>
        <dbReference type="EMBL" id="KAH8101563.1"/>
    </source>
</evidence>
<name>A0A8K0XQQ6_9AGAR</name>
<evidence type="ECO:0000259" key="1">
    <source>
        <dbReference type="Pfam" id="PF00326"/>
    </source>
</evidence>
<dbReference type="SUPFAM" id="SSF53474">
    <property type="entry name" value="alpha/beta-Hydrolases"/>
    <property type="match status" value="1"/>
</dbReference>
<accession>A0A8K0XQQ6</accession>
<dbReference type="Gene3D" id="3.40.50.1820">
    <property type="entry name" value="alpha/beta hydrolase"/>
    <property type="match status" value="1"/>
</dbReference>
<sequence>MTSIDKKTAPFGTWKSPVTAAAIAAQSLTGGLEDVYLDKATSHVYFAQKRPEENGRSAIVDAGTRKDVLGKEWNARTKVHEYGGAAATVYDGTVYFSNFEDNRVYMKAEGSEAIEPITVDQPTHRYADFTVHPGFTHFVVGICEDHSDPHPARVINTLALINTKNATTTTLVSGADFYACPRFSPDGKWLLWQQWWHPDMPQQSAEIKIATVTFSAGEALTLGEIVHVAGEANKVVAQDPNWTSTTSFHFICDVSGYLNPWKFEFTESEGISRGKASPILKEPVAEEFGAPQWWLSKHGSGALSDTKVAFISFRDAASVLYIADIPTGTFIEVPTEYAHIQYVHGSPAHGKVVFLGQSPDAVGFLTELTLSADGLPVLTKIFPSPTERPTSGLSALSASHISVGVPYKFSLAPDNRTCHLTYYPPRNADYEGGVDGEKPPVVVLIHGGPYHMEPRALDWNKQFWTSRGYAQVDVNYGGSSGFGRAYRESLHGKWGVQDIADAHQCVLILDKMGLVDASRAVVHGGSAGGYAVLQIATSLPVGSFATGVAHYGVSDMKKMADILHKFEYWLCDRLMGGSWEECKDVWIERSPIYHTERVQMPLLVFHGRDDTVIFAEQMIEMVRELKAHGKKAELLLFDGEGHGWRKSSTVQASLEKELQWFGEVLGLQNDP</sequence>
<proteinExistence type="predicted"/>